<sequence>MGATPPVRQAFKWSTEANHIASPPETIKRRVETQPQKPPPTHQRPPVENKTLNLIPEQKALNRTSEKSPNPTTATSHTEGGGEPLEETTDDPRAA</sequence>
<dbReference type="EMBL" id="QGKV02000759">
    <property type="protein sequence ID" value="KAF3565374.1"/>
    <property type="molecule type" value="Genomic_DNA"/>
</dbReference>
<evidence type="ECO:0000313" key="3">
    <source>
        <dbReference type="Proteomes" id="UP000266723"/>
    </source>
</evidence>
<comment type="caution">
    <text evidence="2">The sequence shown here is derived from an EMBL/GenBank/DDBJ whole genome shotgun (WGS) entry which is preliminary data.</text>
</comment>
<dbReference type="Proteomes" id="UP000266723">
    <property type="component" value="Unassembled WGS sequence"/>
</dbReference>
<name>A0ABQ7D157_BRACR</name>
<protein>
    <submittedName>
        <fullName evidence="2">Uncharacterized protein</fullName>
    </submittedName>
</protein>
<feature type="compositionally biased region" description="Polar residues" evidence="1">
    <location>
        <begin position="61"/>
        <end position="77"/>
    </location>
</feature>
<evidence type="ECO:0000256" key="1">
    <source>
        <dbReference type="SAM" id="MobiDB-lite"/>
    </source>
</evidence>
<feature type="region of interest" description="Disordered" evidence="1">
    <location>
        <begin position="1"/>
        <end position="95"/>
    </location>
</feature>
<evidence type="ECO:0000313" key="2">
    <source>
        <dbReference type="EMBL" id="KAF3565374.1"/>
    </source>
</evidence>
<accession>A0ABQ7D157</accession>
<proteinExistence type="predicted"/>
<gene>
    <name evidence="2" type="ORF">DY000_02019164</name>
</gene>
<reference evidence="2 3" key="1">
    <citation type="journal article" date="2020" name="BMC Genomics">
        <title>Intraspecific diversification of the crop wild relative Brassica cretica Lam. using demographic model selection.</title>
        <authorList>
            <person name="Kioukis A."/>
            <person name="Michalopoulou V.A."/>
            <person name="Briers L."/>
            <person name="Pirintsos S."/>
            <person name="Studholme D.J."/>
            <person name="Pavlidis P."/>
            <person name="Sarris P.F."/>
        </authorList>
    </citation>
    <scope>NUCLEOTIDE SEQUENCE [LARGE SCALE GENOMIC DNA]</scope>
    <source>
        <strain evidence="3">cv. PFS-1207/04</strain>
    </source>
</reference>
<organism evidence="2 3">
    <name type="scientific">Brassica cretica</name>
    <name type="common">Mustard</name>
    <dbReference type="NCBI Taxonomy" id="69181"/>
    <lineage>
        <taxon>Eukaryota</taxon>
        <taxon>Viridiplantae</taxon>
        <taxon>Streptophyta</taxon>
        <taxon>Embryophyta</taxon>
        <taxon>Tracheophyta</taxon>
        <taxon>Spermatophyta</taxon>
        <taxon>Magnoliopsida</taxon>
        <taxon>eudicotyledons</taxon>
        <taxon>Gunneridae</taxon>
        <taxon>Pentapetalae</taxon>
        <taxon>rosids</taxon>
        <taxon>malvids</taxon>
        <taxon>Brassicales</taxon>
        <taxon>Brassicaceae</taxon>
        <taxon>Brassiceae</taxon>
        <taxon>Brassica</taxon>
    </lineage>
</organism>
<keyword evidence="3" id="KW-1185">Reference proteome</keyword>